<evidence type="ECO:0000313" key="1">
    <source>
        <dbReference type="EMBL" id="MBU3803427.1"/>
    </source>
</evidence>
<dbReference type="AlphaFoldDB" id="A0A9E2KB39"/>
<evidence type="ECO:0000313" key="2">
    <source>
        <dbReference type="Proteomes" id="UP000824229"/>
    </source>
</evidence>
<organism evidence="1 2">
    <name type="scientific">Candidatus Cellulosilyticum pullistercoris</name>
    <dbReference type="NCBI Taxonomy" id="2838521"/>
    <lineage>
        <taxon>Bacteria</taxon>
        <taxon>Bacillati</taxon>
        <taxon>Bacillota</taxon>
        <taxon>Clostridia</taxon>
        <taxon>Lachnospirales</taxon>
        <taxon>Cellulosilyticaceae</taxon>
        <taxon>Cellulosilyticum</taxon>
    </lineage>
</organism>
<dbReference type="PANTHER" id="PTHR30087">
    <property type="entry name" value="INNER MEMBRANE PROTEIN"/>
    <property type="match status" value="1"/>
</dbReference>
<protein>
    <submittedName>
        <fullName evidence="1">DUF523 domain-containing protein</fullName>
    </submittedName>
</protein>
<gene>
    <name evidence="1" type="ORF">H9872_01520</name>
</gene>
<dbReference type="EMBL" id="JAHLFQ010000024">
    <property type="protein sequence ID" value="MBU3803427.1"/>
    <property type="molecule type" value="Genomic_DNA"/>
</dbReference>
<comment type="caution">
    <text evidence="1">The sequence shown here is derived from an EMBL/GenBank/DDBJ whole genome shotgun (WGS) entry which is preliminary data.</text>
</comment>
<dbReference type="Proteomes" id="UP000824229">
    <property type="component" value="Unassembled WGS sequence"/>
</dbReference>
<dbReference type="PANTHER" id="PTHR30087:SF1">
    <property type="entry name" value="HYPOTHETICAL CYTOSOLIC PROTEIN"/>
    <property type="match status" value="1"/>
</dbReference>
<name>A0A9E2KB39_9FIRM</name>
<dbReference type="InterPro" id="IPR007553">
    <property type="entry name" value="2-thiour_desulf"/>
</dbReference>
<reference evidence="1" key="2">
    <citation type="submission" date="2021-04" db="EMBL/GenBank/DDBJ databases">
        <authorList>
            <person name="Gilroy R."/>
        </authorList>
    </citation>
    <scope>NUCLEOTIDE SEQUENCE</scope>
    <source>
        <strain evidence="1">B5-657</strain>
    </source>
</reference>
<accession>A0A9E2KB39</accession>
<proteinExistence type="predicted"/>
<dbReference type="Pfam" id="PF04463">
    <property type="entry name" value="2-thiour_desulf"/>
    <property type="match status" value="1"/>
</dbReference>
<sequence length="151" mass="16209">MILVSSCLCGEKCKYNGGDNLNQDVIAYLEDKEVIQVCPEVLGGLDTPRTPAEIVGGSSRDVLEGKAKVMTKEGDDVTIAFIKGAHKVLELAKQFNIKKAIFKAKSPSCGKGKVYDGSFHHNLVVGNGITAELLLKEGIEVITEAELSKQC</sequence>
<reference evidence="1" key="1">
    <citation type="journal article" date="2021" name="PeerJ">
        <title>Extensive microbial diversity within the chicken gut microbiome revealed by metagenomics and culture.</title>
        <authorList>
            <person name="Gilroy R."/>
            <person name="Ravi A."/>
            <person name="Getino M."/>
            <person name="Pursley I."/>
            <person name="Horton D.L."/>
            <person name="Alikhan N.F."/>
            <person name="Baker D."/>
            <person name="Gharbi K."/>
            <person name="Hall N."/>
            <person name="Watson M."/>
            <person name="Adriaenssens E.M."/>
            <person name="Foster-Nyarko E."/>
            <person name="Jarju S."/>
            <person name="Secka A."/>
            <person name="Antonio M."/>
            <person name="Oren A."/>
            <person name="Chaudhuri R.R."/>
            <person name="La Ragione R."/>
            <person name="Hildebrand F."/>
            <person name="Pallen M.J."/>
        </authorList>
    </citation>
    <scope>NUCLEOTIDE SEQUENCE</scope>
    <source>
        <strain evidence="1">B5-657</strain>
    </source>
</reference>